<dbReference type="Pfam" id="PF00690">
    <property type="entry name" value="Cation_ATPase_N"/>
    <property type="match status" value="1"/>
</dbReference>
<feature type="compositionally biased region" description="Basic and acidic residues" evidence="15">
    <location>
        <begin position="1"/>
        <end position="15"/>
    </location>
</feature>
<feature type="transmembrane region" description="Helical" evidence="16">
    <location>
        <begin position="201"/>
        <end position="220"/>
    </location>
</feature>
<keyword evidence="3" id="KW-0813">Transport</keyword>
<dbReference type="EMBL" id="CAJNOL010010588">
    <property type="protein sequence ID" value="CAF1650619.1"/>
    <property type="molecule type" value="Genomic_DNA"/>
</dbReference>
<feature type="non-terminal residue" evidence="18">
    <location>
        <position position="1"/>
    </location>
</feature>
<dbReference type="Proteomes" id="UP000663854">
    <property type="component" value="Unassembled WGS sequence"/>
</dbReference>
<keyword evidence="9" id="KW-0067">ATP-binding</keyword>
<dbReference type="GO" id="GO:0005886">
    <property type="term" value="C:plasma membrane"/>
    <property type="evidence" value="ECO:0007669"/>
    <property type="project" value="TreeGrafter"/>
</dbReference>
<evidence type="ECO:0000313" key="21">
    <source>
        <dbReference type="Proteomes" id="UP000663870"/>
    </source>
</evidence>
<comment type="caution">
    <text evidence="18">The sequence shown here is derived from an EMBL/GenBank/DDBJ whole genome shotgun (WGS) entry which is preliminary data.</text>
</comment>
<dbReference type="PANTHER" id="PTHR24093">
    <property type="entry name" value="CATION TRANSPORTING ATPASE"/>
    <property type="match status" value="1"/>
</dbReference>
<dbReference type="Pfam" id="PF00122">
    <property type="entry name" value="E1-E2_ATPase"/>
    <property type="match status" value="1"/>
</dbReference>
<keyword evidence="6" id="KW-0479">Metal-binding</keyword>
<keyword evidence="8" id="KW-0106">Calcium</keyword>
<accession>A0A815SCH9</accession>
<organism evidence="18 20">
    <name type="scientific">Rotaria sordida</name>
    <dbReference type="NCBI Taxonomy" id="392033"/>
    <lineage>
        <taxon>Eukaryota</taxon>
        <taxon>Metazoa</taxon>
        <taxon>Spiralia</taxon>
        <taxon>Gnathifera</taxon>
        <taxon>Rotifera</taxon>
        <taxon>Eurotatoria</taxon>
        <taxon>Bdelloidea</taxon>
        <taxon>Philodinida</taxon>
        <taxon>Philodinidae</taxon>
        <taxon>Rotaria</taxon>
    </lineage>
</organism>
<dbReference type="PANTHER" id="PTHR24093:SF369">
    <property type="entry name" value="CALCIUM-TRANSPORTING ATPASE"/>
    <property type="match status" value="1"/>
</dbReference>
<evidence type="ECO:0000313" key="20">
    <source>
        <dbReference type="Proteomes" id="UP000663854"/>
    </source>
</evidence>
<keyword evidence="12 16" id="KW-1133">Transmembrane helix</keyword>
<feature type="domain" description="Cation-transporting P-type ATPase N-terminal" evidence="17">
    <location>
        <begin position="105"/>
        <end position="180"/>
    </location>
</feature>
<dbReference type="EMBL" id="CAJNOH010008859">
    <property type="protein sequence ID" value="CAF1487925.1"/>
    <property type="molecule type" value="Genomic_DNA"/>
</dbReference>
<evidence type="ECO:0000313" key="18">
    <source>
        <dbReference type="EMBL" id="CAF1487925.1"/>
    </source>
</evidence>
<keyword evidence="7" id="KW-0547">Nucleotide-binding</keyword>
<dbReference type="Proteomes" id="UP000663870">
    <property type="component" value="Unassembled WGS sequence"/>
</dbReference>
<keyword evidence="11" id="KW-1278">Translocase</keyword>
<keyword evidence="5 16" id="KW-0812">Transmembrane</keyword>
<evidence type="ECO:0000256" key="8">
    <source>
        <dbReference type="ARBA" id="ARBA00022837"/>
    </source>
</evidence>
<comment type="subcellular location">
    <subcellularLocation>
        <location evidence="1">Endomembrane system</location>
        <topology evidence="1">Multi-pass membrane protein</topology>
    </subcellularLocation>
</comment>
<dbReference type="GO" id="GO:0005524">
    <property type="term" value="F:ATP binding"/>
    <property type="evidence" value="ECO:0007669"/>
    <property type="project" value="UniProtKB-KW"/>
</dbReference>
<evidence type="ECO:0000256" key="11">
    <source>
        <dbReference type="ARBA" id="ARBA00022967"/>
    </source>
</evidence>
<dbReference type="GO" id="GO:0012505">
    <property type="term" value="C:endomembrane system"/>
    <property type="evidence" value="ECO:0007669"/>
    <property type="project" value="UniProtKB-SubCell"/>
</dbReference>
<feature type="non-terminal residue" evidence="18">
    <location>
        <position position="292"/>
    </location>
</feature>
<sequence>AETTTEKPVREDQSSKKNHSSSTSKRLQEDDDDTKQAETPLLDSPPKTKVKQPKKKMSLFKKKPTADPAVVGGGDSSMFDITLDQLTALMEVRGKDLMDKLNTSEYNGVKGILEKLKVDGNKGLDSNNEQDFEQRRIAYGKNEIPPKPMKSFLRLCWDALHDLLLLILLVCAVVSIGLSFYKAPQGEGGGEGKEDEPNLEWIEGVAILVAVVVVVLVTAFNDWRKERQFRGLQDKIDKDQETSVIRDNKVQQIPVAELVVGDLCFIKYGDLLQADGLVVQSSDLKIDESSIT</sequence>
<feature type="transmembrane region" description="Helical" evidence="16">
    <location>
        <begin position="159"/>
        <end position="181"/>
    </location>
</feature>
<dbReference type="SMART" id="SM00831">
    <property type="entry name" value="Cation_ATPase_N"/>
    <property type="match status" value="1"/>
</dbReference>
<dbReference type="Gene3D" id="2.70.150.10">
    <property type="entry name" value="Calcium-transporting ATPase, cytoplasmic transduction domain A"/>
    <property type="match status" value="1"/>
</dbReference>
<dbReference type="Gene3D" id="1.20.1110.10">
    <property type="entry name" value="Calcium-transporting ATPase, transmembrane domain"/>
    <property type="match status" value="1"/>
</dbReference>
<reference evidence="18" key="1">
    <citation type="submission" date="2021-02" db="EMBL/GenBank/DDBJ databases">
        <authorList>
            <person name="Nowell W R."/>
        </authorList>
    </citation>
    <scope>NUCLEOTIDE SEQUENCE</scope>
</reference>
<dbReference type="AlphaFoldDB" id="A0A815SCH9"/>
<keyword evidence="10" id="KW-0460">Magnesium</keyword>
<evidence type="ECO:0000256" key="1">
    <source>
        <dbReference type="ARBA" id="ARBA00004127"/>
    </source>
</evidence>
<dbReference type="SUPFAM" id="SSF81665">
    <property type="entry name" value="Calcium ATPase, transmembrane domain M"/>
    <property type="match status" value="1"/>
</dbReference>
<evidence type="ECO:0000256" key="5">
    <source>
        <dbReference type="ARBA" id="ARBA00022692"/>
    </source>
</evidence>
<evidence type="ECO:0000256" key="7">
    <source>
        <dbReference type="ARBA" id="ARBA00022741"/>
    </source>
</evidence>
<dbReference type="InterPro" id="IPR023298">
    <property type="entry name" value="ATPase_P-typ_TM_dom_sf"/>
</dbReference>
<name>A0A815SCH9_9BILA</name>
<keyword evidence="21" id="KW-1185">Reference proteome</keyword>
<keyword evidence="14 16" id="KW-0472">Membrane</keyword>
<dbReference type="SUPFAM" id="SSF81653">
    <property type="entry name" value="Calcium ATPase, transduction domain A"/>
    <property type="match status" value="1"/>
</dbReference>
<feature type="region of interest" description="Disordered" evidence="15">
    <location>
        <begin position="1"/>
        <end position="67"/>
    </location>
</feature>
<dbReference type="GO" id="GO:0051480">
    <property type="term" value="P:regulation of cytosolic calcium ion concentration"/>
    <property type="evidence" value="ECO:0007669"/>
    <property type="project" value="TreeGrafter"/>
</dbReference>
<dbReference type="GO" id="GO:0005388">
    <property type="term" value="F:P-type calcium transporter activity"/>
    <property type="evidence" value="ECO:0007669"/>
    <property type="project" value="UniProtKB-EC"/>
</dbReference>
<keyword evidence="4" id="KW-0109">Calcium transport</keyword>
<protein>
    <recommendedName>
        <fullName evidence="2">P-type Ca(2+) transporter</fullName>
        <ecNumber evidence="2">7.2.2.10</ecNumber>
    </recommendedName>
</protein>
<evidence type="ECO:0000256" key="3">
    <source>
        <dbReference type="ARBA" id="ARBA00022448"/>
    </source>
</evidence>
<evidence type="ECO:0000256" key="13">
    <source>
        <dbReference type="ARBA" id="ARBA00023065"/>
    </source>
</evidence>
<evidence type="ECO:0000313" key="19">
    <source>
        <dbReference type="EMBL" id="CAF1650619.1"/>
    </source>
</evidence>
<dbReference type="InterPro" id="IPR059000">
    <property type="entry name" value="ATPase_P-type_domA"/>
</dbReference>
<dbReference type="EC" id="7.2.2.10" evidence="2"/>
<evidence type="ECO:0000256" key="10">
    <source>
        <dbReference type="ARBA" id="ARBA00022842"/>
    </source>
</evidence>
<evidence type="ECO:0000256" key="14">
    <source>
        <dbReference type="ARBA" id="ARBA00023136"/>
    </source>
</evidence>
<gene>
    <name evidence="19" type="ORF">JXQ802_LOCUS54524</name>
    <name evidence="18" type="ORF">PYM288_LOCUS38056</name>
</gene>
<proteinExistence type="predicted"/>
<keyword evidence="13" id="KW-0406">Ion transport</keyword>
<evidence type="ECO:0000256" key="16">
    <source>
        <dbReference type="SAM" id="Phobius"/>
    </source>
</evidence>
<dbReference type="FunFam" id="1.20.1110.10:FF:000002">
    <property type="entry name" value="Calcium-transporting ATPase"/>
    <property type="match status" value="1"/>
</dbReference>
<evidence type="ECO:0000256" key="9">
    <source>
        <dbReference type="ARBA" id="ARBA00022840"/>
    </source>
</evidence>
<dbReference type="InterPro" id="IPR008250">
    <property type="entry name" value="ATPase_P-typ_transduc_dom_A_sf"/>
</dbReference>
<evidence type="ECO:0000256" key="6">
    <source>
        <dbReference type="ARBA" id="ARBA00022723"/>
    </source>
</evidence>
<evidence type="ECO:0000256" key="15">
    <source>
        <dbReference type="SAM" id="MobiDB-lite"/>
    </source>
</evidence>
<evidence type="ECO:0000256" key="2">
    <source>
        <dbReference type="ARBA" id="ARBA00012790"/>
    </source>
</evidence>
<feature type="compositionally biased region" description="Basic residues" evidence="15">
    <location>
        <begin position="48"/>
        <end position="63"/>
    </location>
</feature>
<dbReference type="GO" id="GO:0046872">
    <property type="term" value="F:metal ion binding"/>
    <property type="evidence" value="ECO:0007669"/>
    <property type="project" value="UniProtKB-KW"/>
</dbReference>
<evidence type="ECO:0000256" key="4">
    <source>
        <dbReference type="ARBA" id="ARBA00022568"/>
    </source>
</evidence>
<evidence type="ECO:0000259" key="17">
    <source>
        <dbReference type="SMART" id="SM00831"/>
    </source>
</evidence>
<evidence type="ECO:0000256" key="12">
    <source>
        <dbReference type="ARBA" id="ARBA00022989"/>
    </source>
</evidence>
<dbReference type="InterPro" id="IPR004014">
    <property type="entry name" value="ATPase_P-typ_cation-transptr_N"/>
</dbReference>